<evidence type="ECO:0000313" key="2">
    <source>
        <dbReference type="Proteomes" id="UP000218831"/>
    </source>
</evidence>
<dbReference type="RefSeq" id="WP_095607190.1">
    <property type="nucleotide sequence ID" value="NZ_NSKE01000009.1"/>
</dbReference>
<protein>
    <recommendedName>
        <fullName evidence="3">Cytochrome C</fullName>
    </recommendedName>
</protein>
<evidence type="ECO:0000313" key="1">
    <source>
        <dbReference type="EMBL" id="PAU93263.1"/>
    </source>
</evidence>
<dbReference type="GO" id="GO:0022900">
    <property type="term" value="P:electron transport chain"/>
    <property type="evidence" value="ECO:0007669"/>
    <property type="project" value="InterPro"/>
</dbReference>
<sequence length="150" mass="17262">MKRSILILVVVLGFSISVMGWSWFPQQKASQPETMPLVPMMQQLLEDIQEVDRGIYTENFAMIEEGAGNISDHPTMTPEDKKLVKQTLGKEIQQFVKFDMVVHHHADSMRMAAVEENMQKVLKHYRITQQGCVDCHSNYREPISTARVEQ</sequence>
<dbReference type="GO" id="GO:0005506">
    <property type="term" value="F:iron ion binding"/>
    <property type="evidence" value="ECO:0007669"/>
    <property type="project" value="InterPro"/>
</dbReference>
<dbReference type="EMBL" id="NSKE01000009">
    <property type="protein sequence ID" value="PAU93263.1"/>
    <property type="molecule type" value="Genomic_DNA"/>
</dbReference>
<dbReference type="SUPFAM" id="SSF47175">
    <property type="entry name" value="Cytochromes"/>
    <property type="match status" value="1"/>
</dbReference>
<dbReference type="OrthoDB" id="1430833at2"/>
<gene>
    <name evidence="1" type="ORF">CK503_12630</name>
</gene>
<evidence type="ECO:0008006" key="3">
    <source>
        <dbReference type="Google" id="ProtNLM"/>
    </source>
</evidence>
<name>A0A2A2G8V1_9BACT</name>
<dbReference type="InterPro" id="IPR010980">
    <property type="entry name" value="Cyt_c/b562"/>
</dbReference>
<dbReference type="GO" id="GO:0009055">
    <property type="term" value="F:electron transfer activity"/>
    <property type="evidence" value="ECO:0007669"/>
    <property type="project" value="InterPro"/>
</dbReference>
<comment type="caution">
    <text evidence="1">The sequence shown here is derived from an EMBL/GenBank/DDBJ whole genome shotgun (WGS) entry which is preliminary data.</text>
</comment>
<proteinExistence type="predicted"/>
<dbReference type="Gene3D" id="1.20.120.10">
    <property type="entry name" value="Cytochrome c/b562"/>
    <property type="match status" value="1"/>
</dbReference>
<accession>A0A2A2G8V1</accession>
<dbReference type="Proteomes" id="UP000218831">
    <property type="component" value="Unassembled WGS sequence"/>
</dbReference>
<organism evidence="1 2">
    <name type="scientific">Fodinibius salipaludis</name>
    <dbReference type="NCBI Taxonomy" id="2032627"/>
    <lineage>
        <taxon>Bacteria</taxon>
        <taxon>Pseudomonadati</taxon>
        <taxon>Balneolota</taxon>
        <taxon>Balneolia</taxon>
        <taxon>Balneolales</taxon>
        <taxon>Balneolaceae</taxon>
        <taxon>Fodinibius</taxon>
    </lineage>
</organism>
<dbReference type="GO" id="GO:0020037">
    <property type="term" value="F:heme binding"/>
    <property type="evidence" value="ECO:0007669"/>
    <property type="project" value="InterPro"/>
</dbReference>
<dbReference type="AlphaFoldDB" id="A0A2A2G8V1"/>
<keyword evidence="2" id="KW-1185">Reference proteome</keyword>
<reference evidence="1 2" key="1">
    <citation type="submission" date="2017-08" db="EMBL/GenBank/DDBJ databases">
        <title>Aliifodinibius alkalisoli sp. nov., isolated from saline alkaline soil.</title>
        <authorList>
            <person name="Liu D."/>
            <person name="Zhang G."/>
        </authorList>
    </citation>
    <scope>NUCLEOTIDE SEQUENCE [LARGE SCALE GENOMIC DNA]</scope>
    <source>
        <strain evidence="1 2">WN023</strain>
    </source>
</reference>